<evidence type="ECO:0000256" key="2">
    <source>
        <dbReference type="ARBA" id="ARBA00008313"/>
    </source>
</evidence>
<dbReference type="KEGG" id="cgob:115013608"/>
<evidence type="ECO:0000259" key="13">
    <source>
        <dbReference type="Pfam" id="PF05428"/>
    </source>
</evidence>
<evidence type="ECO:0000256" key="10">
    <source>
        <dbReference type="PIRNR" id="PIRNR009279"/>
    </source>
</evidence>
<feature type="signal peptide" evidence="12">
    <location>
        <begin position="1"/>
        <end position="23"/>
    </location>
</feature>
<dbReference type="InterPro" id="IPR056177">
    <property type="entry name" value="CRF-BP_N"/>
</dbReference>
<organism evidence="15 16">
    <name type="scientific">Cottoperca gobio</name>
    <name type="common">Frogmouth</name>
    <name type="synonym">Aphritis gobio</name>
    <dbReference type="NCBI Taxonomy" id="56716"/>
    <lineage>
        <taxon>Eukaryota</taxon>
        <taxon>Metazoa</taxon>
        <taxon>Chordata</taxon>
        <taxon>Craniata</taxon>
        <taxon>Vertebrata</taxon>
        <taxon>Euteleostomi</taxon>
        <taxon>Actinopterygii</taxon>
        <taxon>Neopterygii</taxon>
        <taxon>Teleostei</taxon>
        <taxon>Neoteleostei</taxon>
        <taxon>Acanthomorphata</taxon>
        <taxon>Eupercaria</taxon>
        <taxon>Perciformes</taxon>
        <taxon>Notothenioidei</taxon>
        <taxon>Bovichtidae</taxon>
        <taxon>Cottoperca</taxon>
    </lineage>
</organism>
<feature type="domain" description="Corticotropin-releasing factor binding protein N-terminal" evidence="13">
    <location>
        <begin position="51"/>
        <end position="175"/>
    </location>
</feature>
<keyword evidence="4 10" id="KW-0964">Secreted</keyword>
<dbReference type="OrthoDB" id="10056927at2759"/>
<dbReference type="GO" id="GO:0009755">
    <property type="term" value="P:hormone-mediated signaling pathway"/>
    <property type="evidence" value="ECO:0007669"/>
    <property type="project" value="TreeGrafter"/>
</dbReference>
<dbReference type="InterPro" id="IPR056178">
    <property type="entry name" value="CRF-BP_C"/>
</dbReference>
<dbReference type="Pfam" id="PF23541">
    <property type="entry name" value="CRF-BP_C"/>
    <property type="match status" value="1"/>
</dbReference>
<keyword evidence="6 11" id="KW-1015">Disulfide bond</keyword>
<dbReference type="GO" id="GO:0051460">
    <property type="term" value="P:negative regulation of corticotropin secretion"/>
    <property type="evidence" value="ECO:0007669"/>
    <property type="project" value="TreeGrafter"/>
</dbReference>
<evidence type="ECO:0000313" key="16">
    <source>
        <dbReference type="RefSeq" id="XP_029295896.1"/>
    </source>
</evidence>
<evidence type="ECO:0000256" key="7">
    <source>
        <dbReference type="ARBA" id="ARBA00023180"/>
    </source>
</evidence>
<proteinExistence type="inferred from homology"/>
<evidence type="ECO:0000256" key="6">
    <source>
        <dbReference type="ARBA" id="ARBA00023157"/>
    </source>
</evidence>
<feature type="disulfide bond" evidence="11">
    <location>
        <begin position="278"/>
        <end position="319"/>
    </location>
</feature>
<gene>
    <name evidence="16" type="primary">LOC115013608</name>
</gene>
<sequence length="322" mass="35943">MSVALRAQLFLFLISLSSRMGLSRYIEENEAADGLYSLLNLDQKRESEDFIFRRPLRCLDMLAIDGSYTFVVSRPQLACAAFIIAEPSEVISLELSDVNIDCSAGDFIKMFDGWVLKGEKFPSKQDHELPLHQRYTDYCSSPAPGASSRSSQNVAMIFFRIHSPDSGFTLAVKKLHNPFPCNIMSQSPEGSFTMVMPHQRRNCSFSIIYPVEIQLTDLSLGQAKSNELSPMRKVWAGCSGSGDYVELLGGNGVDTSMMFPIADLCFSLSGLAQMKIGCDNSVVRLVSSGNYINRVSFQYRLLEQRKLPRTQENALDNFCSVE</sequence>
<evidence type="ECO:0000256" key="8">
    <source>
        <dbReference type="ARBA" id="ARBA00024997"/>
    </source>
</evidence>
<comment type="subcellular location">
    <subcellularLocation>
        <location evidence="1 10">Secreted</location>
    </subcellularLocation>
</comment>
<dbReference type="SUPFAM" id="SSF49854">
    <property type="entry name" value="Spermadhesin, CUB domain"/>
    <property type="match status" value="1"/>
</dbReference>
<evidence type="ECO:0000313" key="15">
    <source>
        <dbReference type="Proteomes" id="UP000504630"/>
    </source>
</evidence>
<feature type="disulfide bond" evidence="11">
    <location>
        <begin position="238"/>
        <end position="265"/>
    </location>
</feature>
<evidence type="ECO:0000256" key="12">
    <source>
        <dbReference type="SAM" id="SignalP"/>
    </source>
</evidence>
<feature type="disulfide bond" evidence="11">
    <location>
        <begin position="58"/>
        <end position="79"/>
    </location>
</feature>
<dbReference type="RefSeq" id="XP_029295896.1">
    <property type="nucleotide sequence ID" value="XM_029440036.1"/>
</dbReference>
<evidence type="ECO:0000256" key="5">
    <source>
        <dbReference type="ARBA" id="ARBA00022729"/>
    </source>
</evidence>
<feature type="disulfide bond" evidence="11">
    <location>
        <begin position="102"/>
        <end position="139"/>
    </location>
</feature>
<dbReference type="PIRSF" id="PIRSF009279">
    <property type="entry name" value="CRF_bd"/>
    <property type="match status" value="1"/>
</dbReference>
<evidence type="ECO:0000256" key="1">
    <source>
        <dbReference type="ARBA" id="ARBA00004613"/>
    </source>
</evidence>
<evidence type="ECO:0000256" key="3">
    <source>
        <dbReference type="ARBA" id="ARBA00015713"/>
    </source>
</evidence>
<comment type="function">
    <text evidence="8 10">Binds CRF and inactivates it. May prevent inappropriate pituitary-adrenal stimulation in pregnancy.</text>
</comment>
<dbReference type="AlphaFoldDB" id="A0A6J2QE10"/>
<dbReference type="PANTHER" id="PTHR10278:SF0">
    <property type="entry name" value="CORTICOTROPIN-RELEASING FACTOR-BINDING PROTEIN"/>
    <property type="match status" value="1"/>
</dbReference>
<feature type="domain" description="Corticotropin-releasing factor binding protein C-terminal" evidence="14">
    <location>
        <begin position="183"/>
        <end position="307"/>
    </location>
</feature>
<accession>A0A6J2QE10</accession>
<dbReference type="Pfam" id="PF05428">
    <property type="entry name" value="CRF-BP_N"/>
    <property type="match status" value="1"/>
</dbReference>
<evidence type="ECO:0000256" key="11">
    <source>
        <dbReference type="PIRSR" id="PIRSR009279-50"/>
    </source>
</evidence>
<feature type="chain" id="PRO_5026861296" description="Corticotropin-releasing factor-binding protein" evidence="12">
    <location>
        <begin position="24"/>
        <end position="322"/>
    </location>
</feature>
<feature type="disulfide bond" evidence="11">
    <location>
        <begin position="181"/>
        <end position="203"/>
    </location>
</feature>
<dbReference type="InterPro" id="IPR035914">
    <property type="entry name" value="Sperma_CUB_dom_sf"/>
</dbReference>
<keyword evidence="15" id="KW-1185">Reference proteome</keyword>
<evidence type="ECO:0000259" key="14">
    <source>
        <dbReference type="Pfam" id="PF23541"/>
    </source>
</evidence>
<dbReference type="GO" id="GO:0005615">
    <property type="term" value="C:extracellular space"/>
    <property type="evidence" value="ECO:0007669"/>
    <property type="project" value="TreeGrafter"/>
</dbReference>
<protein>
    <recommendedName>
        <fullName evidence="3 10">Corticotropin-releasing factor-binding protein</fullName>
        <shortName evidence="10">CRF-BP</shortName>
        <shortName evidence="10">CRF-binding protein</shortName>
    </recommendedName>
    <alternativeName>
        <fullName evidence="9 10">Corticotropin-releasing hormone-binding protein</fullName>
    </alternativeName>
</protein>
<dbReference type="GO" id="GO:0051424">
    <property type="term" value="F:corticotropin-releasing hormone binding"/>
    <property type="evidence" value="ECO:0007669"/>
    <property type="project" value="UniProtKB-UniRule"/>
</dbReference>
<keyword evidence="7" id="KW-0325">Glycoprotein</keyword>
<name>A0A6J2QE10_COTGO</name>
<dbReference type="PANTHER" id="PTHR10278">
    <property type="entry name" value="CORTICOTROPIN-RELEASING FACTOR-BINDING PROTEIN"/>
    <property type="match status" value="1"/>
</dbReference>
<keyword evidence="5 12" id="KW-0732">Signal</keyword>
<dbReference type="InParanoid" id="A0A6J2QE10"/>
<comment type="similarity">
    <text evidence="2 10">Belongs to the CRF-binding protein family.</text>
</comment>
<reference evidence="16" key="1">
    <citation type="submission" date="2025-08" db="UniProtKB">
        <authorList>
            <consortium name="RefSeq"/>
        </authorList>
    </citation>
    <scope>IDENTIFICATION</scope>
</reference>
<dbReference type="InterPro" id="IPR008435">
    <property type="entry name" value="CRF-bd"/>
</dbReference>
<dbReference type="Proteomes" id="UP000504630">
    <property type="component" value="Chromosome 9"/>
</dbReference>
<dbReference type="GeneID" id="115013608"/>
<evidence type="ECO:0000256" key="4">
    <source>
        <dbReference type="ARBA" id="ARBA00022525"/>
    </source>
</evidence>
<evidence type="ECO:0000256" key="9">
    <source>
        <dbReference type="ARBA" id="ARBA00033162"/>
    </source>
</evidence>